<keyword evidence="4 8" id="KW-1133">Transmembrane helix</keyword>
<evidence type="ECO:0000256" key="3">
    <source>
        <dbReference type="ARBA" id="ARBA00022692"/>
    </source>
</evidence>
<evidence type="ECO:0000256" key="1">
    <source>
        <dbReference type="ARBA" id="ARBA00004141"/>
    </source>
</evidence>
<sequence>MTGWFSSASNKISAPDNSFHGETLQLDTQKTDEERHYEGIEREAELPVDSENKAKKMKLWSLAPPHMRTFHLSWTSFFTCYISSFAAAPLLSVIRDNLDLTKRDIGNAGIASVSGSIASRLLMGALCDFIGPRYGCASILMLTAPAVFSMSAVSTPIGFLLCRFFIGFSLATFVSSQYWTSSFFNAKIVGSVNGISAGWGNLGGGATQLIMPLIYGLIRGPIGCPDFTAWRIAFFVPGILHIIMGLIVLSMGQDTPYENFRDGTQERKKLSKISWNAIANYRPWIFALSYGYCFGVELTMDNILAQYFHDRFNLNIRIAGTVASVFGLTNFIARPFGGILSDRAARMYGMRGRLLMLWTVQTMGGIFCILLGTLGNLSGAIVTMIAFSTFAQAAGGLTFGIIPFISHRSVGVISGITAAGGTFGSMLTQLIFFTSSYSDQKGIMLMGVMVICCTLPTFTVYFPQWGGILCPAAMGATEEAYYGGDWSTKEREKGMHEASMKFAQNSRGERGTSSSNNSYPICP</sequence>
<accession>A0A8T2UHU6</accession>
<feature type="transmembrane region" description="Helical" evidence="8">
    <location>
        <begin position="160"/>
        <end position="179"/>
    </location>
</feature>
<evidence type="ECO:0000256" key="6">
    <source>
        <dbReference type="ARBA" id="ARBA00023136"/>
    </source>
</evidence>
<feature type="region of interest" description="Disordered" evidence="7">
    <location>
        <begin position="16"/>
        <end position="35"/>
    </location>
</feature>
<dbReference type="SUPFAM" id="SSF103473">
    <property type="entry name" value="MFS general substrate transporter"/>
    <property type="match status" value="1"/>
</dbReference>
<dbReference type="GO" id="GO:0016020">
    <property type="term" value="C:membrane"/>
    <property type="evidence" value="ECO:0007669"/>
    <property type="project" value="UniProtKB-SubCell"/>
</dbReference>
<dbReference type="OrthoDB" id="434240at2759"/>
<dbReference type="AlphaFoldDB" id="A0A8T2UHU6"/>
<evidence type="ECO:0000313" key="10">
    <source>
        <dbReference type="EMBL" id="KAH7435771.1"/>
    </source>
</evidence>
<dbReference type="InterPro" id="IPR020846">
    <property type="entry name" value="MFS_dom"/>
</dbReference>
<evidence type="ECO:0000256" key="8">
    <source>
        <dbReference type="SAM" id="Phobius"/>
    </source>
</evidence>
<dbReference type="Gene3D" id="1.20.1250.20">
    <property type="entry name" value="MFS general substrate transporter like domains"/>
    <property type="match status" value="2"/>
</dbReference>
<feature type="transmembrane region" description="Helical" evidence="8">
    <location>
        <begin position="132"/>
        <end position="153"/>
    </location>
</feature>
<feature type="domain" description="Major facilitator superfamily (MFS) profile" evidence="9">
    <location>
        <begin position="69"/>
        <end position="465"/>
    </location>
</feature>
<feature type="transmembrane region" description="Helical" evidence="8">
    <location>
        <begin position="199"/>
        <end position="218"/>
    </location>
</feature>
<dbReference type="PANTHER" id="PTHR23515">
    <property type="entry name" value="HIGH-AFFINITY NITRATE TRANSPORTER 2.3"/>
    <property type="match status" value="1"/>
</dbReference>
<protein>
    <recommendedName>
        <fullName evidence="9">Major facilitator superfamily (MFS) profile domain-containing protein</fullName>
    </recommendedName>
</protein>
<feature type="transmembrane region" description="Helical" evidence="8">
    <location>
        <begin position="314"/>
        <end position="333"/>
    </location>
</feature>
<comment type="similarity">
    <text evidence="2">Belongs to the major facilitator superfamily. Nitrate/nitrite porter (TC 2.A.1.8) family.</text>
</comment>
<organism evidence="10 11">
    <name type="scientific">Ceratopteris richardii</name>
    <name type="common">Triangle waterfern</name>
    <dbReference type="NCBI Taxonomy" id="49495"/>
    <lineage>
        <taxon>Eukaryota</taxon>
        <taxon>Viridiplantae</taxon>
        <taxon>Streptophyta</taxon>
        <taxon>Embryophyta</taxon>
        <taxon>Tracheophyta</taxon>
        <taxon>Polypodiopsida</taxon>
        <taxon>Polypodiidae</taxon>
        <taxon>Polypodiales</taxon>
        <taxon>Pteridineae</taxon>
        <taxon>Pteridaceae</taxon>
        <taxon>Parkerioideae</taxon>
        <taxon>Ceratopteris</taxon>
    </lineage>
</organism>
<feature type="transmembrane region" description="Helical" evidence="8">
    <location>
        <begin position="380"/>
        <end position="405"/>
    </location>
</feature>
<dbReference type="InterPro" id="IPR011701">
    <property type="entry name" value="MFS"/>
</dbReference>
<dbReference type="EMBL" id="CM035411">
    <property type="protein sequence ID" value="KAH7435771.1"/>
    <property type="molecule type" value="Genomic_DNA"/>
</dbReference>
<dbReference type="GO" id="GO:0042128">
    <property type="term" value="P:nitrate assimilation"/>
    <property type="evidence" value="ECO:0007669"/>
    <property type="project" value="UniProtKB-KW"/>
</dbReference>
<dbReference type="OMA" id="MANIVAC"/>
<dbReference type="PROSITE" id="PS50850">
    <property type="entry name" value="MFS"/>
    <property type="match status" value="1"/>
</dbReference>
<dbReference type="InterPro" id="IPR044772">
    <property type="entry name" value="NO3_transporter"/>
</dbReference>
<name>A0A8T2UHU6_CERRI</name>
<evidence type="ECO:0000256" key="5">
    <source>
        <dbReference type="ARBA" id="ARBA00023063"/>
    </source>
</evidence>
<evidence type="ECO:0000259" key="9">
    <source>
        <dbReference type="PROSITE" id="PS50850"/>
    </source>
</evidence>
<keyword evidence="5" id="KW-0534">Nitrate assimilation</keyword>
<evidence type="ECO:0000313" key="11">
    <source>
        <dbReference type="Proteomes" id="UP000825935"/>
    </source>
</evidence>
<dbReference type="Proteomes" id="UP000825935">
    <property type="component" value="Chromosome 6"/>
</dbReference>
<keyword evidence="6 8" id="KW-0472">Membrane</keyword>
<feature type="transmembrane region" description="Helical" evidence="8">
    <location>
        <begin position="72"/>
        <end position="93"/>
    </location>
</feature>
<feature type="region of interest" description="Disordered" evidence="7">
    <location>
        <begin position="497"/>
        <end position="523"/>
    </location>
</feature>
<dbReference type="InterPro" id="IPR036259">
    <property type="entry name" value="MFS_trans_sf"/>
</dbReference>
<keyword evidence="3 8" id="KW-0812">Transmembrane</keyword>
<feature type="transmembrane region" description="Helical" evidence="8">
    <location>
        <begin position="230"/>
        <end position="251"/>
    </location>
</feature>
<comment type="caution">
    <text evidence="10">The sequence shown here is derived from an EMBL/GenBank/DDBJ whole genome shotgun (WGS) entry which is preliminary data.</text>
</comment>
<keyword evidence="11" id="KW-1185">Reference proteome</keyword>
<evidence type="ECO:0000256" key="2">
    <source>
        <dbReference type="ARBA" id="ARBA00008432"/>
    </source>
</evidence>
<dbReference type="CDD" id="cd17341">
    <property type="entry name" value="MFS_NRT2_like"/>
    <property type="match status" value="1"/>
</dbReference>
<evidence type="ECO:0000256" key="4">
    <source>
        <dbReference type="ARBA" id="ARBA00022989"/>
    </source>
</evidence>
<dbReference type="FunFam" id="1.20.1250.20:FF:000053">
    <property type="entry name" value="Nitrate transporter 2.1"/>
    <property type="match status" value="1"/>
</dbReference>
<feature type="transmembrane region" description="Helical" evidence="8">
    <location>
        <begin position="412"/>
        <end position="437"/>
    </location>
</feature>
<reference evidence="10" key="1">
    <citation type="submission" date="2021-08" db="EMBL/GenBank/DDBJ databases">
        <title>WGS assembly of Ceratopteris richardii.</title>
        <authorList>
            <person name="Marchant D.B."/>
            <person name="Chen G."/>
            <person name="Jenkins J."/>
            <person name="Shu S."/>
            <person name="Leebens-Mack J."/>
            <person name="Grimwood J."/>
            <person name="Schmutz J."/>
            <person name="Soltis P."/>
            <person name="Soltis D."/>
            <person name="Chen Z.-H."/>
        </authorList>
    </citation>
    <scope>NUCLEOTIDE SEQUENCE</scope>
    <source>
        <strain evidence="10">Whitten #5841</strain>
        <tissue evidence="10">Leaf</tissue>
    </source>
</reference>
<evidence type="ECO:0000256" key="7">
    <source>
        <dbReference type="SAM" id="MobiDB-lite"/>
    </source>
</evidence>
<comment type="subcellular location">
    <subcellularLocation>
        <location evidence="1">Membrane</location>
        <topology evidence="1">Multi-pass membrane protein</topology>
    </subcellularLocation>
</comment>
<dbReference type="GO" id="GO:0015112">
    <property type="term" value="F:nitrate transmembrane transporter activity"/>
    <property type="evidence" value="ECO:0007669"/>
    <property type="project" value="InterPro"/>
</dbReference>
<feature type="transmembrane region" description="Helical" evidence="8">
    <location>
        <begin position="443"/>
        <end position="462"/>
    </location>
</feature>
<feature type="compositionally biased region" description="Polar residues" evidence="7">
    <location>
        <begin position="502"/>
        <end position="523"/>
    </location>
</feature>
<gene>
    <name evidence="10" type="ORF">KP509_06G079400</name>
</gene>
<proteinExistence type="inferred from homology"/>
<dbReference type="Pfam" id="PF07690">
    <property type="entry name" value="MFS_1"/>
    <property type="match status" value="1"/>
</dbReference>
<feature type="transmembrane region" description="Helical" evidence="8">
    <location>
        <begin position="354"/>
        <end position="374"/>
    </location>
</feature>